<dbReference type="Proteomes" id="UP000838324">
    <property type="component" value="Unassembled WGS sequence"/>
</dbReference>
<organism evidence="4 5">
    <name type="scientific">Paenibacillus auburnensis</name>
    <dbReference type="NCBI Taxonomy" id="2905649"/>
    <lineage>
        <taxon>Bacteria</taxon>
        <taxon>Bacillati</taxon>
        <taxon>Bacillota</taxon>
        <taxon>Bacilli</taxon>
        <taxon>Bacillales</taxon>
        <taxon>Paenibacillaceae</taxon>
        <taxon>Paenibacillus</taxon>
    </lineage>
</organism>
<keyword evidence="1" id="KW-0732">Signal</keyword>
<keyword evidence="5" id="KW-1185">Reference proteome</keyword>
<dbReference type="Gene3D" id="3.30.457.10">
    <property type="entry name" value="Copper amine oxidase-like, N-terminal domain"/>
    <property type="match status" value="1"/>
</dbReference>
<feature type="domain" description="Phosphodiester glycosidase" evidence="3">
    <location>
        <begin position="209"/>
        <end position="381"/>
    </location>
</feature>
<evidence type="ECO:0000259" key="3">
    <source>
        <dbReference type="Pfam" id="PF09992"/>
    </source>
</evidence>
<evidence type="ECO:0000313" key="5">
    <source>
        <dbReference type="Proteomes" id="UP000838324"/>
    </source>
</evidence>
<dbReference type="EMBL" id="CAKMMG010000007">
    <property type="protein sequence ID" value="CAH1216285.1"/>
    <property type="molecule type" value="Genomic_DNA"/>
</dbReference>
<evidence type="ECO:0008006" key="6">
    <source>
        <dbReference type="Google" id="ProtNLM"/>
    </source>
</evidence>
<dbReference type="InterPro" id="IPR012854">
    <property type="entry name" value="Cu_amine_oxidase-like_N"/>
</dbReference>
<feature type="domain" description="Copper amine oxidase-like N-terminal" evidence="2">
    <location>
        <begin position="34"/>
        <end position="131"/>
    </location>
</feature>
<evidence type="ECO:0000313" key="4">
    <source>
        <dbReference type="EMBL" id="CAH1216285.1"/>
    </source>
</evidence>
<sequence length="384" mass="39775">MLKKILTLVLTLFLMLSTLPSLLPGASAATAPKNAVYVDKGNHSFIPLRFLNGLFDLRAGLTADAKSIEIAGDKNSLLLTLGQASASVNGKAVPISDLPFSENGTTYVPLSLVSTILGIGLEWNKEPASVTLTLGGAEATLPVLSGTLLKAGSSAVTSAKHTYKVGSRSFSVQTVTVSLLHPSVRLDAVLAGNTVGKTEALGSIAKRSGAVAAINGTFFDAYTEGAYKAPYGYIISGGKMLKNSPGDRRTVFAYDRNLLAELIPGSQFSARFQSGSVEGALQAGPRLLVNGSVSLNVAAEGFKDPKILTGGGARSALGLTRDHKLILLTTGGATIPQLAQIMKQAGAYQAMNLDGGASSGLYYNGKYLTTPGRLISNALVVSTR</sequence>
<dbReference type="Pfam" id="PF07833">
    <property type="entry name" value="Cu_amine_oxidN1"/>
    <property type="match status" value="1"/>
</dbReference>
<accession>A0ABN8GRR0</accession>
<feature type="signal peptide" evidence="1">
    <location>
        <begin position="1"/>
        <end position="28"/>
    </location>
</feature>
<name>A0ABN8GRR0_9BACL</name>
<evidence type="ECO:0000259" key="2">
    <source>
        <dbReference type="Pfam" id="PF07833"/>
    </source>
</evidence>
<dbReference type="PANTHER" id="PTHR40446">
    <property type="entry name" value="N-ACETYLGLUCOSAMINE-1-PHOSPHODIESTER ALPHA-N-ACETYLGLUCOSAMINIDASE"/>
    <property type="match status" value="1"/>
</dbReference>
<gene>
    <name evidence="4" type="ORF">PAECIP111892_04282</name>
</gene>
<feature type="chain" id="PRO_5046534444" description="Copper amine oxidase" evidence="1">
    <location>
        <begin position="29"/>
        <end position="384"/>
    </location>
</feature>
<protein>
    <recommendedName>
        <fullName evidence="6">Copper amine oxidase</fullName>
    </recommendedName>
</protein>
<comment type="caution">
    <text evidence="4">The sequence shown here is derived from an EMBL/GenBank/DDBJ whole genome shotgun (WGS) entry which is preliminary data.</text>
</comment>
<proteinExistence type="predicted"/>
<reference evidence="4" key="1">
    <citation type="submission" date="2022-01" db="EMBL/GenBank/DDBJ databases">
        <authorList>
            <person name="Criscuolo A."/>
        </authorList>
    </citation>
    <scope>NUCLEOTIDE SEQUENCE</scope>
    <source>
        <strain evidence="4">CIP111892</strain>
    </source>
</reference>
<evidence type="ECO:0000256" key="1">
    <source>
        <dbReference type="SAM" id="SignalP"/>
    </source>
</evidence>
<dbReference type="SUPFAM" id="SSF55383">
    <property type="entry name" value="Copper amine oxidase, domain N"/>
    <property type="match status" value="1"/>
</dbReference>
<dbReference type="Pfam" id="PF09992">
    <property type="entry name" value="NAGPA"/>
    <property type="match status" value="1"/>
</dbReference>
<dbReference type="PANTHER" id="PTHR40446:SF2">
    <property type="entry name" value="N-ACETYLGLUCOSAMINE-1-PHOSPHODIESTER ALPHA-N-ACETYLGLUCOSAMINIDASE"/>
    <property type="match status" value="1"/>
</dbReference>
<dbReference type="InterPro" id="IPR036582">
    <property type="entry name" value="Mao_N_sf"/>
</dbReference>
<dbReference type="InterPro" id="IPR018711">
    <property type="entry name" value="NAGPA"/>
</dbReference>